<keyword evidence="1" id="KW-0732">Signal</keyword>
<dbReference type="AlphaFoldDB" id="X7EKF7"/>
<dbReference type="EMBL" id="JALZ01000004">
    <property type="protein sequence ID" value="ETX15666.1"/>
    <property type="molecule type" value="Genomic_DNA"/>
</dbReference>
<evidence type="ECO:0000313" key="3">
    <source>
        <dbReference type="Proteomes" id="UP000022447"/>
    </source>
</evidence>
<sequence>MQRIVIVLALALGLAGGAAAQEEGPRLTVRGEGEASAPPDMAVITLGVTERASEAAAAMDAASGVAARILERLETLGVEARDVQTSDLSLNPVRRGDGSEAEPEIVAYEASNRVDLRVRDLGSLSDVLAAVLEDGANTLGGLSFSVSDPEPLLNEARRDAVAKARSKAELYAEAAGVTLGPIVRIDEGGSGGGFPRPMAEMRAVKDVPVAAGETGYTAEVTIVYELVD</sequence>
<dbReference type="eggNOG" id="COG2968">
    <property type="taxonomic scope" value="Bacteria"/>
</dbReference>
<gene>
    <name evidence="2" type="ORF">OCH239_14605</name>
</gene>
<dbReference type="InterPro" id="IPR007497">
    <property type="entry name" value="SIMPL/DUF541"/>
</dbReference>
<feature type="chain" id="PRO_5004977977" evidence="1">
    <location>
        <begin position="21"/>
        <end position="228"/>
    </location>
</feature>
<dbReference type="OrthoDB" id="9813144at2"/>
<keyword evidence="3" id="KW-1185">Reference proteome</keyword>
<proteinExistence type="predicted"/>
<evidence type="ECO:0000256" key="1">
    <source>
        <dbReference type="SAM" id="SignalP"/>
    </source>
</evidence>
<dbReference type="PANTHER" id="PTHR34387">
    <property type="entry name" value="SLR1258 PROTEIN"/>
    <property type="match status" value="1"/>
</dbReference>
<name>X7EKF7_9RHOB</name>
<protein>
    <submittedName>
        <fullName evidence="2">Membrane protein</fullName>
    </submittedName>
</protein>
<dbReference type="STRING" id="1449350.OCH239_14605"/>
<dbReference type="RefSeq" id="WP_037259912.1">
    <property type="nucleotide sequence ID" value="NZ_JALZ01000004.1"/>
</dbReference>
<dbReference type="Gene3D" id="3.30.70.2970">
    <property type="entry name" value="Protein of unknown function (DUF541), domain 2"/>
    <property type="match status" value="1"/>
</dbReference>
<dbReference type="GO" id="GO:0006974">
    <property type="term" value="P:DNA damage response"/>
    <property type="evidence" value="ECO:0007669"/>
    <property type="project" value="TreeGrafter"/>
</dbReference>
<evidence type="ECO:0000313" key="2">
    <source>
        <dbReference type="EMBL" id="ETX15666.1"/>
    </source>
</evidence>
<dbReference type="Proteomes" id="UP000022447">
    <property type="component" value="Unassembled WGS sequence"/>
</dbReference>
<dbReference type="Gene3D" id="3.30.110.170">
    <property type="entry name" value="Protein of unknown function (DUF541), domain 1"/>
    <property type="match status" value="1"/>
</dbReference>
<dbReference type="Pfam" id="PF04402">
    <property type="entry name" value="SIMPL"/>
    <property type="match status" value="1"/>
</dbReference>
<dbReference type="InterPro" id="IPR052022">
    <property type="entry name" value="26kDa_periplasmic_antigen"/>
</dbReference>
<dbReference type="PANTHER" id="PTHR34387:SF1">
    <property type="entry name" value="PERIPLASMIC IMMUNOGENIC PROTEIN"/>
    <property type="match status" value="1"/>
</dbReference>
<accession>X7EKF7</accession>
<organism evidence="2 3">
    <name type="scientific">Roseivivax halodurans JCM 10272</name>
    <dbReference type="NCBI Taxonomy" id="1449350"/>
    <lineage>
        <taxon>Bacteria</taxon>
        <taxon>Pseudomonadati</taxon>
        <taxon>Pseudomonadota</taxon>
        <taxon>Alphaproteobacteria</taxon>
        <taxon>Rhodobacterales</taxon>
        <taxon>Roseobacteraceae</taxon>
        <taxon>Roseivivax</taxon>
    </lineage>
</organism>
<comment type="caution">
    <text evidence="2">The sequence shown here is derived from an EMBL/GenBank/DDBJ whole genome shotgun (WGS) entry which is preliminary data.</text>
</comment>
<reference evidence="2 3" key="1">
    <citation type="submission" date="2014-01" db="EMBL/GenBank/DDBJ databases">
        <title>Roseivivax halodurans JCM 10272 Genome Sequencing.</title>
        <authorList>
            <person name="Lai Q."/>
            <person name="Li G."/>
            <person name="Shao Z."/>
        </authorList>
    </citation>
    <scope>NUCLEOTIDE SEQUENCE [LARGE SCALE GENOMIC DNA]</scope>
    <source>
        <strain evidence="2 3">JCM 10272</strain>
    </source>
</reference>
<feature type="signal peptide" evidence="1">
    <location>
        <begin position="1"/>
        <end position="20"/>
    </location>
</feature>